<dbReference type="AlphaFoldDB" id="A0A0F9BWD5"/>
<reference evidence="1" key="1">
    <citation type="journal article" date="2015" name="Nature">
        <title>Complex archaea that bridge the gap between prokaryotes and eukaryotes.</title>
        <authorList>
            <person name="Spang A."/>
            <person name="Saw J.H."/>
            <person name="Jorgensen S.L."/>
            <person name="Zaremba-Niedzwiedzka K."/>
            <person name="Martijn J."/>
            <person name="Lind A.E."/>
            <person name="van Eijk R."/>
            <person name="Schleper C."/>
            <person name="Guy L."/>
            <person name="Ettema T.J."/>
        </authorList>
    </citation>
    <scope>NUCLEOTIDE SEQUENCE</scope>
</reference>
<name>A0A0F9BWD5_9ZZZZ</name>
<accession>A0A0F9BWD5</accession>
<dbReference type="EMBL" id="LAZR01047211">
    <property type="protein sequence ID" value="KKK94749.1"/>
    <property type="molecule type" value="Genomic_DNA"/>
</dbReference>
<gene>
    <name evidence="1" type="ORF">LCGC14_2679700</name>
</gene>
<proteinExistence type="predicted"/>
<evidence type="ECO:0000313" key="1">
    <source>
        <dbReference type="EMBL" id="KKK94749.1"/>
    </source>
</evidence>
<organism evidence="1">
    <name type="scientific">marine sediment metagenome</name>
    <dbReference type="NCBI Taxonomy" id="412755"/>
    <lineage>
        <taxon>unclassified sequences</taxon>
        <taxon>metagenomes</taxon>
        <taxon>ecological metagenomes</taxon>
    </lineage>
</organism>
<protein>
    <submittedName>
        <fullName evidence="1">Uncharacterized protein</fullName>
    </submittedName>
</protein>
<comment type="caution">
    <text evidence="1">The sequence shown here is derived from an EMBL/GenBank/DDBJ whole genome shotgun (WGS) entry which is preliminary data.</text>
</comment>
<sequence>TIIDYRDINGLPLVVTMNVSMGMLSPRVASRLQRHINGRVVVLEAKEYRLESQR</sequence>
<feature type="non-terminal residue" evidence="1">
    <location>
        <position position="1"/>
    </location>
</feature>